<dbReference type="EMBL" id="SISF01000031">
    <property type="protein sequence ID" value="TBN11382.1"/>
    <property type="molecule type" value="Genomic_DNA"/>
</dbReference>
<dbReference type="PROSITE" id="PS51257">
    <property type="entry name" value="PROKAR_LIPOPROTEIN"/>
    <property type="match status" value="1"/>
</dbReference>
<accession>A0ABY1Y5Z3</accession>
<reference evidence="1 2" key="1">
    <citation type="submission" date="2019-02" db="EMBL/GenBank/DDBJ databases">
        <title>Current taxonomic status of genus Agrobacterium and description of Agrobacterium cavarae sp. nov. isolated from maize roots.</title>
        <authorList>
            <person name="Flores-Felix J.D."/>
            <person name="Menendez E."/>
            <person name="Ramirez-Bahena M.H."/>
            <person name="Garcia-Fraile P."/>
            <person name="Velazquez E."/>
        </authorList>
    </citation>
    <scope>NUCLEOTIDE SEQUENCE [LARGE SCALE GENOMIC DNA]</scope>
    <source>
        <strain evidence="1 2">RZME10</strain>
    </source>
</reference>
<dbReference type="Gene3D" id="3.40.50.720">
    <property type="entry name" value="NAD(P)-binding Rossmann-like Domain"/>
    <property type="match status" value="1"/>
</dbReference>
<dbReference type="RefSeq" id="WP_130978390.1">
    <property type="nucleotide sequence ID" value="NZ_SISF01000031.1"/>
</dbReference>
<dbReference type="InterPro" id="IPR036291">
    <property type="entry name" value="NAD(P)-bd_dom_sf"/>
</dbReference>
<evidence type="ECO:0000313" key="2">
    <source>
        <dbReference type="Proteomes" id="UP000294239"/>
    </source>
</evidence>
<organism evidence="1 2">
    <name type="scientific">Agrobacterium cavarae</name>
    <dbReference type="NCBI Taxonomy" id="2528239"/>
    <lineage>
        <taxon>Bacteria</taxon>
        <taxon>Pseudomonadati</taxon>
        <taxon>Pseudomonadota</taxon>
        <taxon>Alphaproteobacteria</taxon>
        <taxon>Hyphomicrobiales</taxon>
        <taxon>Rhizobiaceae</taxon>
        <taxon>Rhizobium/Agrobacterium group</taxon>
        <taxon>Agrobacterium</taxon>
    </lineage>
</organism>
<dbReference type="SUPFAM" id="SSF51735">
    <property type="entry name" value="NAD(P)-binding Rossmann-fold domains"/>
    <property type="match status" value="1"/>
</dbReference>
<gene>
    <name evidence="1" type="ORF">EYC79_14020</name>
</gene>
<dbReference type="InterPro" id="IPR002347">
    <property type="entry name" value="SDR_fam"/>
</dbReference>
<dbReference type="GeneID" id="301044245"/>
<proteinExistence type="predicted"/>
<protein>
    <submittedName>
        <fullName evidence="1">SDR family oxidoreductase</fullName>
    </submittedName>
</protein>
<evidence type="ECO:0000313" key="1">
    <source>
        <dbReference type="EMBL" id="TBN11382.1"/>
    </source>
</evidence>
<dbReference type="Pfam" id="PF13561">
    <property type="entry name" value="adh_short_C2"/>
    <property type="match status" value="1"/>
</dbReference>
<dbReference type="Proteomes" id="UP000294239">
    <property type="component" value="Unassembled WGS sequence"/>
</dbReference>
<name>A0ABY1Y5Z3_9HYPH</name>
<comment type="caution">
    <text evidence="1">The sequence shown here is derived from an EMBL/GenBank/DDBJ whole genome shotgun (WGS) entry which is preliminary data.</text>
</comment>
<keyword evidence="2" id="KW-1185">Reference proteome</keyword>
<sequence>MRQLDCQGHFGGVVACLLILRLSFTAEIWTTVADAARGGIVAPVPVGRMAKPSEMEAAVLFLLSDKASYVAGAELCVGDRSRRL</sequence>